<dbReference type="AlphaFoldDB" id="X8CKN0"/>
<evidence type="ECO:0000313" key="1">
    <source>
        <dbReference type="EMBL" id="EUA55775.1"/>
    </source>
</evidence>
<sequence>MEFRLANRLRPRSQSPLADIACALDEPDWDLHHVMLHRRDLLDDQIGVGAGLRRELSRMLTGLAHENPPTTKDHRPLYAAMPIFMG</sequence>
<gene>
    <name evidence="1" type="ORF">I550_3932</name>
</gene>
<dbReference type="EMBL" id="JAOG01000002">
    <property type="protein sequence ID" value="EUA55775.1"/>
    <property type="molecule type" value="Genomic_DNA"/>
</dbReference>
<dbReference type="Proteomes" id="UP000020825">
    <property type="component" value="Unassembled WGS sequence"/>
</dbReference>
<name>X8CKN0_MYCIT</name>
<accession>X8CKN0</accession>
<proteinExistence type="predicted"/>
<evidence type="ECO:0000313" key="2">
    <source>
        <dbReference type="Proteomes" id="UP000020825"/>
    </source>
</evidence>
<comment type="caution">
    <text evidence="1">The sequence shown here is derived from an EMBL/GenBank/DDBJ whole genome shotgun (WGS) entry which is preliminary data.</text>
</comment>
<reference evidence="1 2" key="1">
    <citation type="submission" date="2013-12" db="EMBL/GenBank/DDBJ databases">
        <authorList>
            <person name="Zelazny A."/>
            <person name="Olivier K."/>
            <person name="Holland S."/>
            <person name="Lenaerts A."/>
            <person name="Ordway D."/>
            <person name="DeGroote M.A."/>
            <person name="Parker T."/>
            <person name="Sizemore C."/>
            <person name="Tallon L.J."/>
            <person name="Sadzewicz L.K."/>
            <person name="Sengamalay N."/>
            <person name="Fraser C.M."/>
            <person name="Hine E."/>
            <person name="Shefchek K.A."/>
            <person name="Das S.P."/>
            <person name="Tettelin H."/>
        </authorList>
    </citation>
    <scope>NUCLEOTIDE SEQUENCE [LARGE SCALE GENOMIC DNA]</scope>
    <source>
        <strain evidence="1 2">1956</strain>
    </source>
</reference>
<organism evidence="1 2">
    <name type="scientific">Mycobacterium intracellulare 1956</name>
    <dbReference type="NCBI Taxonomy" id="1299331"/>
    <lineage>
        <taxon>Bacteria</taxon>
        <taxon>Bacillati</taxon>
        <taxon>Actinomycetota</taxon>
        <taxon>Actinomycetes</taxon>
        <taxon>Mycobacteriales</taxon>
        <taxon>Mycobacteriaceae</taxon>
        <taxon>Mycobacterium</taxon>
        <taxon>Mycobacterium avium complex (MAC)</taxon>
    </lineage>
</organism>
<protein>
    <submittedName>
        <fullName evidence="1">Uncharacterized protein</fullName>
    </submittedName>
</protein>